<evidence type="ECO:0000256" key="1">
    <source>
        <dbReference type="SAM" id="MobiDB-lite"/>
    </source>
</evidence>
<dbReference type="SMART" id="SM00355">
    <property type="entry name" value="ZnF_C2H2"/>
    <property type="match status" value="6"/>
</dbReference>
<protein>
    <submittedName>
        <fullName evidence="4">Uncharacterized protein LOC113494674</fullName>
    </submittedName>
</protein>
<dbReference type="AlphaFoldDB" id="A0A7E5VKN5"/>
<accession>A0A7E5VKN5</accession>
<organism evidence="3 4">
    <name type="scientific">Trichoplusia ni</name>
    <name type="common">Cabbage looper</name>
    <dbReference type="NCBI Taxonomy" id="7111"/>
    <lineage>
        <taxon>Eukaryota</taxon>
        <taxon>Metazoa</taxon>
        <taxon>Ecdysozoa</taxon>
        <taxon>Arthropoda</taxon>
        <taxon>Hexapoda</taxon>
        <taxon>Insecta</taxon>
        <taxon>Pterygota</taxon>
        <taxon>Neoptera</taxon>
        <taxon>Endopterygota</taxon>
        <taxon>Lepidoptera</taxon>
        <taxon>Glossata</taxon>
        <taxon>Ditrysia</taxon>
        <taxon>Noctuoidea</taxon>
        <taxon>Noctuidae</taxon>
        <taxon>Plusiinae</taxon>
        <taxon>Trichoplusia</taxon>
    </lineage>
</organism>
<name>A0A7E5VKN5_TRINI</name>
<dbReference type="RefSeq" id="XP_026728883.1">
    <property type="nucleotide sequence ID" value="XM_026873082.1"/>
</dbReference>
<dbReference type="KEGG" id="tnl:113494674"/>
<gene>
    <name evidence="4" type="primary">LOC113494674</name>
</gene>
<reference evidence="4" key="1">
    <citation type="submission" date="2025-08" db="UniProtKB">
        <authorList>
            <consortium name="RefSeq"/>
        </authorList>
    </citation>
    <scope>IDENTIFICATION</scope>
</reference>
<evidence type="ECO:0000313" key="4">
    <source>
        <dbReference type="RefSeq" id="XP_026728883.1"/>
    </source>
</evidence>
<feature type="region of interest" description="Disordered" evidence="1">
    <location>
        <begin position="271"/>
        <end position="296"/>
    </location>
</feature>
<dbReference type="Proteomes" id="UP000322000">
    <property type="component" value="Chromosome 6"/>
</dbReference>
<evidence type="ECO:0000313" key="3">
    <source>
        <dbReference type="Proteomes" id="UP000322000"/>
    </source>
</evidence>
<dbReference type="GO" id="GO:0008270">
    <property type="term" value="F:zinc ion binding"/>
    <property type="evidence" value="ECO:0007669"/>
    <property type="project" value="InterPro"/>
</dbReference>
<dbReference type="InParanoid" id="A0A7E5VKN5"/>
<dbReference type="PROSITE" id="PS00028">
    <property type="entry name" value="ZINC_FINGER_C2H2_1"/>
    <property type="match status" value="2"/>
</dbReference>
<sequence>MPSIFSKNCIVAGRLDLYCLICEAPFGSEEEAIHHIVETHHKRRLNSTKYFEKYEDHLIKKIKCLYFCEFCNVTLPTAMKVELHITDCDHIKEKSLYKICRINNRIVASGCITIQDDAWHGLVDENCVICSVEISEKEPHITSRNHVLNLIKNNVLFDNPGTVYRQIDDGFYQCINCNIMLSTNELFQHFRSLPHTDLMLKVAKHLNCDDETLDLLVECTTNTKSVSQNTTENGRDIETIAKKDRETLPFPTGMKSNGSEKTTLFTEPVLRNGKDEPARPSSPSPDHIEAFAKKHGLSPNRADGSYYCKVCTRRLPDSLKSLKVHVNSEAHKEKVSTKDDLETLPIEPKKVPLETFIKEIGYFEDDVSFAVAVNNIFMTAGAFTMVKEFSNKLICLTCHIDLVREKLFQHVSSKAHGESLRNCRVVTSLKDEFIRQINNEHYLCGYCNNLEDDWEDMLDHLKSQKHKFVKTELSKLMAKYKDSKYYQKFDNSNTEFGISFIEFKCVDFMDKHEFSKKN</sequence>
<feature type="domain" description="C2H2-type" evidence="2">
    <location>
        <begin position="68"/>
        <end position="90"/>
    </location>
</feature>
<dbReference type="GeneID" id="113494674"/>
<feature type="domain" description="C2H2-type" evidence="2">
    <location>
        <begin position="19"/>
        <end position="41"/>
    </location>
</feature>
<keyword evidence="3" id="KW-1185">Reference proteome</keyword>
<dbReference type="OrthoDB" id="7339672at2759"/>
<dbReference type="SMART" id="SM00451">
    <property type="entry name" value="ZnF_U1"/>
    <property type="match status" value="5"/>
</dbReference>
<dbReference type="InterPro" id="IPR013087">
    <property type="entry name" value="Znf_C2H2_type"/>
</dbReference>
<dbReference type="InterPro" id="IPR003604">
    <property type="entry name" value="Matrin/U1-like-C_Znf_C2H2"/>
</dbReference>
<proteinExistence type="predicted"/>
<dbReference type="GO" id="GO:0003676">
    <property type="term" value="F:nucleic acid binding"/>
    <property type="evidence" value="ECO:0007669"/>
    <property type="project" value="InterPro"/>
</dbReference>
<evidence type="ECO:0000259" key="2">
    <source>
        <dbReference type="PROSITE" id="PS00028"/>
    </source>
</evidence>